<dbReference type="PROSITE" id="PS51767">
    <property type="entry name" value="PEPTIDASE_A1"/>
    <property type="match status" value="1"/>
</dbReference>
<dbReference type="PANTHER" id="PTHR13683:SF800">
    <property type="entry name" value="EUKARYOTIC ASPARTYL PROTEASE FAMILY PROTEIN"/>
    <property type="match status" value="1"/>
</dbReference>
<name>A0A5J5BTL4_9ASTE</name>
<keyword evidence="2" id="KW-0472">Membrane</keyword>
<dbReference type="GO" id="GO:0004190">
    <property type="term" value="F:aspartic-type endopeptidase activity"/>
    <property type="evidence" value="ECO:0007669"/>
    <property type="project" value="InterPro"/>
</dbReference>
<dbReference type="SUPFAM" id="SSF50630">
    <property type="entry name" value="Acid proteases"/>
    <property type="match status" value="1"/>
</dbReference>
<dbReference type="OrthoDB" id="2747330at2759"/>
<evidence type="ECO:0000313" key="5">
    <source>
        <dbReference type="Proteomes" id="UP000325577"/>
    </source>
</evidence>
<dbReference type="InterPro" id="IPR033121">
    <property type="entry name" value="PEPTIDASE_A1"/>
</dbReference>
<dbReference type="GO" id="GO:0006508">
    <property type="term" value="P:proteolysis"/>
    <property type="evidence" value="ECO:0007669"/>
    <property type="project" value="InterPro"/>
</dbReference>
<evidence type="ECO:0000256" key="1">
    <source>
        <dbReference type="ARBA" id="ARBA00007447"/>
    </source>
</evidence>
<dbReference type="InterPro" id="IPR032861">
    <property type="entry name" value="TAXi_N"/>
</dbReference>
<dbReference type="EMBL" id="CM018032">
    <property type="protein sequence ID" value="KAA8546423.1"/>
    <property type="molecule type" value="Genomic_DNA"/>
</dbReference>
<feature type="domain" description="Peptidase A1" evidence="3">
    <location>
        <begin position="1"/>
        <end position="309"/>
    </location>
</feature>
<feature type="transmembrane region" description="Helical" evidence="2">
    <location>
        <begin position="12"/>
        <end position="33"/>
    </location>
</feature>
<evidence type="ECO:0000259" key="3">
    <source>
        <dbReference type="PROSITE" id="PS51767"/>
    </source>
</evidence>
<dbReference type="InterPro" id="IPR032799">
    <property type="entry name" value="TAXi_C"/>
</dbReference>
<gene>
    <name evidence="4" type="ORF">F0562_002838</name>
</gene>
<keyword evidence="2" id="KW-1133">Transmembrane helix</keyword>
<proteinExistence type="inferred from homology"/>
<reference evidence="4 5" key="1">
    <citation type="submission" date="2019-09" db="EMBL/GenBank/DDBJ databases">
        <title>A chromosome-level genome assembly of the Chinese tupelo Nyssa sinensis.</title>
        <authorList>
            <person name="Yang X."/>
            <person name="Kang M."/>
            <person name="Yang Y."/>
            <person name="Xiong H."/>
            <person name="Wang M."/>
            <person name="Zhang Z."/>
            <person name="Wang Z."/>
            <person name="Wu H."/>
            <person name="Ma T."/>
            <person name="Liu J."/>
            <person name="Xi Z."/>
        </authorList>
    </citation>
    <scope>NUCLEOTIDE SEQUENCE [LARGE SCALE GENOMIC DNA]</scope>
    <source>
        <strain evidence="4">J267</strain>
        <tissue evidence="4">Leaf</tissue>
    </source>
</reference>
<organism evidence="4 5">
    <name type="scientific">Nyssa sinensis</name>
    <dbReference type="NCBI Taxonomy" id="561372"/>
    <lineage>
        <taxon>Eukaryota</taxon>
        <taxon>Viridiplantae</taxon>
        <taxon>Streptophyta</taxon>
        <taxon>Embryophyta</taxon>
        <taxon>Tracheophyta</taxon>
        <taxon>Spermatophyta</taxon>
        <taxon>Magnoliopsida</taxon>
        <taxon>eudicotyledons</taxon>
        <taxon>Gunneridae</taxon>
        <taxon>Pentapetalae</taxon>
        <taxon>asterids</taxon>
        <taxon>Cornales</taxon>
        <taxon>Nyssaceae</taxon>
        <taxon>Nyssa</taxon>
    </lineage>
</organism>
<sequence length="317" mass="35083">MGGSNEDLKPWMMVVFALDIFVIVYVLGVFSTFQCYSCSSESVANQSTNNEELTQSLPTIHRFGSSVFFFVERNVYPDGCGNNQRFGGDTPSSDGLLGLANTNLSIVSQLCGQGLIRNVIGHCIGRRGTGFFFLGDDLVSHFEIVWMPMLPNSFACYSPGWAQLLFNGKTTGHKDIYTFDSGSTYSYFNSKTYQATLSWLKKNLIGKPLKAVADVPHLPVCWKGPKPFNSTEEVKNYFKPLGLSFSSRNVQLQLPPEAYLIISNHGNVCLGILDGGSQILTRPFNVIGEISLQDKLVVYDNENKRIGWAPSSCNMPF</sequence>
<dbReference type="InterPro" id="IPR001461">
    <property type="entry name" value="Aspartic_peptidase_A1"/>
</dbReference>
<protein>
    <recommendedName>
        <fullName evidence="3">Peptidase A1 domain-containing protein</fullName>
    </recommendedName>
</protein>
<dbReference type="AlphaFoldDB" id="A0A5J5BTL4"/>
<comment type="similarity">
    <text evidence="1">Belongs to the peptidase A1 family.</text>
</comment>
<evidence type="ECO:0000313" key="4">
    <source>
        <dbReference type="EMBL" id="KAA8546423.1"/>
    </source>
</evidence>
<dbReference type="Proteomes" id="UP000325577">
    <property type="component" value="Linkage Group LG1"/>
</dbReference>
<evidence type="ECO:0000256" key="2">
    <source>
        <dbReference type="SAM" id="Phobius"/>
    </source>
</evidence>
<dbReference type="Pfam" id="PF14541">
    <property type="entry name" value="TAXi_C"/>
    <property type="match status" value="1"/>
</dbReference>
<keyword evidence="2" id="KW-0812">Transmembrane</keyword>
<dbReference type="FunFam" id="2.40.70.10:FF:000027">
    <property type="entry name" value="Aspartic proteinase Asp1 isoform A"/>
    <property type="match status" value="1"/>
</dbReference>
<keyword evidence="5" id="KW-1185">Reference proteome</keyword>
<dbReference type="PANTHER" id="PTHR13683">
    <property type="entry name" value="ASPARTYL PROTEASES"/>
    <property type="match status" value="1"/>
</dbReference>
<dbReference type="Pfam" id="PF14543">
    <property type="entry name" value="TAXi_N"/>
    <property type="match status" value="1"/>
</dbReference>
<dbReference type="Gene3D" id="2.40.70.10">
    <property type="entry name" value="Acid Proteases"/>
    <property type="match status" value="2"/>
</dbReference>
<dbReference type="InterPro" id="IPR021109">
    <property type="entry name" value="Peptidase_aspartic_dom_sf"/>
</dbReference>
<accession>A0A5J5BTL4</accession>